<protein>
    <submittedName>
        <fullName evidence="3">Integrase</fullName>
    </submittedName>
</protein>
<evidence type="ECO:0000313" key="2">
    <source>
        <dbReference type="Proteomes" id="UP000270296"/>
    </source>
</evidence>
<dbReference type="EMBL" id="UZAM01007733">
    <property type="protein sequence ID" value="VDP01085.1"/>
    <property type="molecule type" value="Genomic_DNA"/>
</dbReference>
<dbReference type="OrthoDB" id="5918546at2759"/>
<dbReference type="PANTHER" id="PTHR45913:SF19">
    <property type="entry name" value="LOW QUALITY PROTEIN: ZINC FINGER BED DOMAIN-CONTAINING PROTEIN 5-LIKE"/>
    <property type="match status" value="1"/>
</dbReference>
<dbReference type="PANTHER" id="PTHR45913">
    <property type="entry name" value="EPM2A-INTERACTING PROTEIN 1"/>
    <property type="match status" value="1"/>
</dbReference>
<organism evidence="3">
    <name type="scientific">Soboliphyme baturini</name>
    <dbReference type="NCBI Taxonomy" id="241478"/>
    <lineage>
        <taxon>Eukaryota</taxon>
        <taxon>Metazoa</taxon>
        <taxon>Ecdysozoa</taxon>
        <taxon>Nematoda</taxon>
        <taxon>Enoplea</taxon>
        <taxon>Dorylaimia</taxon>
        <taxon>Dioctophymatida</taxon>
        <taxon>Dioctophymatoidea</taxon>
        <taxon>Soboliphymatidae</taxon>
        <taxon>Soboliphyme</taxon>
    </lineage>
</organism>
<sequence length="136" mass="15459">MKKELLCSLELHGRTRTTCSKISNAANGYFLKYSIEWKRCVGICKGCAASMTVHRSEVAAKTKNVITSDILFTHRIIHHERLIYILSDVIKIIIAFRQKALNSRKLEAFCKEIGPQHIHGLSHAEVRWLSKGKVLT</sequence>
<proteinExistence type="predicted"/>
<evidence type="ECO:0000313" key="3">
    <source>
        <dbReference type="WBParaSite" id="SBAD_0000357501-mRNA-1"/>
    </source>
</evidence>
<accession>A0A183IIH1</accession>
<gene>
    <name evidence="1" type="ORF">SBAD_LOCUS3416</name>
</gene>
<dbReference type="AlphaFoldDB" id="A0A183IIH1"/>
<dbReference type="WBParaSite" id="SBAD_0000357501-mRNA-1">
    <property type="protein sequence ID" value="SBAD_0000357501-mRNA-1"/>
    <property type="gene ID" value="SBAD_0000357501"/>
</dbReference>
<evidence type="ECO:0000313" key="1">
    <source>
        <dbReference type="EMBL" id="VDP01085.1"/>
    </source>
</evidence>
<name>A0A183IIH1_9BILA</name>
<keyword evidence="2" id="KW-1185">Reference proteome</keyword>
<reference evidence="1 2" key="2">
    <citation type="submission" date="2018-11" db="EMBL/GenBank/DDBJ databases">
        <authorList>
            <consortium name="Pathogen Informatics"/>
        </authorList>
    </citation>
    <scope>NUCLEOTIDE SEQUENCE [LARGE SCALE GENOMIC DNA]</scope>
</reference>
<reference evidence="3" key="1">
    <citation type="submission" date="2016-06" db="UniProtKB">
        <authorList>
            <consortium name="WormBaseParasite"/>
        </authorList>
    </citation>
    <scope>IDENTIFICATION</scope>
</reference>
<dbReference type="Proteomes" id="UP000270296">
    <property type="component" value="Unassembled WGS sequence"/>
</dbReference>